<name>A0A8H5FKQ2_9AGAR</name>
<organism evidence="2 3">
    <name type="scientific">Ephemerocybe angulata</name>
    <dbReference type="NCBI Taxonomy" id="980116"/>
    <lineage>
        <taxon>Eukaryota</taxon>
        <taxon>Fungi</taxon>
        <taxon>Dikarya</taxon>
        <taxon>Basidiomycota</taxon>
        <taxon>Agaricomycotina</taxon>
        <taxon>Agaricomycetes</taxon>
        <taxon>Agaricomycetidae</taxon>
        <taxon>Agaricales</taxon>
        <taxon>Agaricineae</taxon>
        <taxon>Psathyrellaceae</taxon>
        <taxon>Ephemerocybe</taxon>
    </lineage>
</organism>
<reference evidence="2 3" key="1">
    <citation type="journal article" date="2020" name="ISME J.">
        <title>Uncovering the hidden diversity of litter-decomposition mechanisms in mushroom-forming fungi.</title>
        <authorList>
            <person name="Floudas D."/>
            <person name="Bentzer J."/>
            <person name="Ahren D."/>
            <person name="Johansson T."/>
            <person name="Persson P."/>
            <person name="Tunlid A."/>
        </authorList>
    </citation>
    <scope>NUCLEOTIDE SEQUENCE [LARGE SCALE GENOMIC DNA]</scope>
    <source>
        <strain evidence="2 3">CBS 175.51</strain>
    </source>
</reference>
<dbReference type="PANTHER" id="PTHR35179">
    <property type="entry name" value="PROTEIN CBG02620"/>
    <property type="match status" value="1"/>
</dbReference>
<sequence>MATLDSSQAPWRKSTFDPQMSFRGYRGGRGRGRPSSYVPRKDPAAETLPPDRDLYEGLHSTPLKSLQAEVADPADEDIRIEGLEYIGSYSWTACETPTVIVPGAPRQWLNRTAPYNVQPDIGLFFVDQNGYRMSRAPLVPLVASVNKRTETNPDFDFDWASVDVVTDRNALRKLMRWVRNEEGMRDFRMDLELAGEKTVLVNRWEARTREMYNGRTYGYNFEKSSTEPAPGCQKGSGHHRIVTYDLNGLKMVVRFEVDACLPPTRSRKSIDAAVDDVSDLLAAVNLTSNTSSTSQSHYSLNIVPGGYEAKSPTIMELTTRFEGRVNDFDWADKYMQLFFSQTPHHVLAVHNRGRFSALQRRKLSDPEFQELEKRMQPDLKALRKALALIQSLVIEHGQRGRLTLVCKGGVLSVYERTSQESCLPDHMMALFD</sequence>
<evidence type="ECO:0008006" key="4">
    <source>
        <dbReference type="Google" id="ProtNLM"/>
    </source>
</evidence>
<evidence type="ECO:0000313" key="2">
    <source>
        <dbReference type="EMBL" id="KAF5340780.1"/>
    </source>
</evidence>
<dbReference type="Proteomes" id="UP000541558">
    <property type="component" value="Unassembled WGS sequence"/>
</dbReference>
<protein>
    <recommendedName>
        <fullName evidence="4">Geranylgeranyl pyrophosphate synthetase</fullName>
    </recommendedName>
</protein>
<proteinExistence type="predicted"/>
<gene>
    <name evidence="2" type="ORF">D9611_007520</name>
</gene>
<dbReference type="EMBL" id="JAACJK010000003">
    <property type="protein sequence ID" value="KAF5340780.1"/>
    <property type="molecule type" value="Genomic_DNA"/>
</dbReference>
<accession>A0A8H5FKQ2</accession>
<dbReference type="AlphaFoldDB" id="A0A8H5FKQ2"/>
<dbReference type="PANTHER" id="PTHR35179:SF2">
    <property type="entry name" value="START DOMAIN-CONTAINING PROTEIN"/>
    <property type="match status" value="1"/>
</dbReference>
<dbReference type="OrthoDB" id="420564at2759"/>
<evidence type="ECO:0000313" key="3">
    <source>
        <dbReference type="Proteomes" id="UP000541558"/>
    </source>
</evidence>
<comment type="caution">
    <text evidence="2">The sequence shown here is derived from an EMBL/GenBank/DDBJ whole genome shotgun (WGS) entry which is preliminary data.</text>
</comment>
<evidence type="ECO:0000256" key="1">
    <source>
        <dbReference type="SAM" id="MobiDB-lite"/>
    </source>
</evidence>
<keyword evidence="3" id="KW-1185">Reference proteome</keyword>
<feature type="region of interest" description="Disordered" evidence="1">
    <location>
        <begin position="1"/>
        <end position="52"/>
    </location>
</feature>
<feature type="compositionally biased region" description="Basic and acidic residues" evidence="1">
    <location>
        <begin position="39"/>
        <end position="52"/>
    </location>
</feature>